<dbReference type="GO" id="GO:0005684">
    <property type="term" value="C:U2-type spliceosomal complex"/>
    <property type="evidence" value="ECO:0007669"/>
    <property type="project" value="TreeGrafter"/>
</dbReference>
<evidence type="ECO:0000256" key="1">
    <source>
        <dbReference type="ARBA" id="ARBA00005595"/>
    </source>
</evidence>
<dbReference type="PANTHER" id="PTHR12111">
    <property type="entry name" value="SPLICING FACTOR YJU2"/>
    <property type="match status" value="1"/>
</dbReference>
<accession>A0A6L2QC04</accession>
<evidence type="ECO:0000313" key="3">
    <source>
        <dbReference type="Proteomes" id="UP000502823"/>
    </source>
</evidence>
<proteinExistence type="inferred from homology"/>
<reference evidence="3" key="1">
    <citation type="submission" date="2020-01" db="EMBL/GenBank/DDBJ databases">
        <title>Draft genome sequence of the Termite Coptotermes fromosanus.</title>
        <authorList>
            <person name="Itakura S."/>
            <person name="Yosikawa Y."/>
            <person name="Umezawa K."/>
        </authorList>
    </citation>
    <scope>NUCLEOTIDE SEQUENCE [LARGE SCALE GENOMIC DNA]</scope>
</reference>
<dbReference type="Pfam" id="PF04502">
    <property type="entry name" value="Saf4_Yju2"/>
    <property type="match status" value="1"/>
</dbReference>
<comment type="similarity">
    <text evidence="1">Belongs to the CWC16 family.</text>
</comment>
<dbReference type="GO" id="GO:0071014">
    <property type="term" value="C:post-mRNA release spliceosomal complex"/>
    <property type="evidence" value="ECO:0007669"/>
    <property type="project" value="TreeGrafter"/>
</dbReference>
<protein>
    <recommendedName>
        <fullName evidence="4">Coiled-coil domain-containing protein 130</fullName>
    </recommendedName>
</protein>
<dbReference type="AlphaFoldDB" id="A0A6L2QC04"/>
<dbReference type="EMBL" id="BLKM01000900">
    <property type="protein sequence ID" value="GFG39447.1"/>
    <property type="molecule type" value="Genomic_DNA"/>
</dbReference>
<dbReference type="OrthoDB" id="360327at2759"/>
<name>A0A6L2QC04_COPFO</name>
<dbReference type="PANTHER" id="PTHR12111:SF2">
    <property type="entry name" value="SPLICING FACTOR YJU2B-RELATED"/>
    <property type="match status" value="1"/>
</dbReference>
<evidence type="ECO:0008006" key="4">
    <source>
        <dbReference type="Google" id="ProtNLM"/>
    </source>
</evidence>
<comment type="caution">
    <text evidence="2">The sequence shown here is derived from an EMBL/GenBank/DDBJ whole genome shotgun (WGS) entry which is preliminary data.</text>
</comment>
<dbReference type="InParanoid" id="A0A6L2QC04"/>
<dbReference type="InterPro" id="IPR007590">
    <property type="entry name" value="Saf4/Yju2"/>
</dbReference>
<organism evidence="2 3">
    <name type="scientific">Coptotermes formosanus</name>
    <name type="common">Formosan subterranean termite</name>
    <dbReference type="NCBI Taxonomy" id="36987"/>
    <lineage>
        <taxon>Eukaryota</taxon>
        <taxon>Metazoa</taxon>
        <taxon>Ecdysozoa</taxon>
        <taxon>Arthropoda</taxon>
        <taxon>Hexapoda</taxon>
        <taxon>Insecta</taxon>
        <taxon>Pterygota</taxon>
        <taxon>Neoptera</taxon>
        <taxon>Polyneoptera</taxon>
        <taxon>Dictyoptera</taxon>
        <taxon>Blattodea</taxon>
        <taxon>Blattoidea</taxon>
        <taxon>Termitoidae</taxon>
        <taxon>Rhinotermitidae</taxon>
        <taxon>Coptotermes</taxon>
    </lineage>
</organism>
<dbReference type="GO" id="GO:0000398">
    <property type="term" value="P:mRNA splicing, via spliceosome"/>
    <property type="evidence" value="ECO:0007669"/>
    <property type="project" value="InterPro"/>
</dbReference>
<evidence type="ECO:0000313" key="2">
    <source>
        <dbReference type="EMBL" id="GFG39447.1"/>
    </source>
</evidence>
<dbReference type="FunCoup" id="A0A6L2QC04">
    <property type="interactions" value="1101"/>
</dbReference>
<dbReference type="Proteomes" id="UP000502823">
    <property type="component" value="Unassembled WGS sequence"/>
</dbReference>
<keyword evidence="3" id="KW-1185">Reference proteome</keyword>
<sequence>MGERKGTNHYYPPDYDPRKGGLNKFLGTHALRERARKLHMGILIIRFEMPFNIWCNGCGNHIGMGVRYNAEKKKVGEYITTPVWSFRMKCHLCTNYIEIKTEPKTSEYIIVSGARRQENRWDPNENEQIVPEDKNTSKRLFDDAMFKLEHGYGDKSRADGVQPTLAKLTAKRQKVWQDDYAANCVLRQHFRERNKDLKAKDAKDAALLQKSSLQLKLLPESKEDRLKAAQLCQLASKYSQTKMAAHKQKGFSNKSLSCFDECSRKPGMVKEFAESSLAKSIILGSIRRKSLDNQIVQCEDPSCVLDVDHVATLPSKTDEEIATNESVIGSSTCSKTSSNYSELRSSNDHASDCSEDIHSTASPKVAGTAPISVCTSPETHVIKSEISAPASNISLVSQDYNFCSDESS</sequence>
<gene>
    <name evidence="2" type="ORF">Cfor_08396</name>
</gene>